<dbReference type="EMBL" id="VSSQ01096876">
    <property type="protein sequence ID" value="MPN40458.1"/>
    <property type="molecule type" value="Genomic_DNA"/>
</dbReference>
<protein>
    <submittedName>
        <fullName evidence="2">Uncharacterized protein</fullName>
    </submittedName>
</protein>
<feature type="region of interest" description="Disordered" evidence="1">
    <location>
        <begin position="1"/>
        <end position="26"/>
    </location>
</feature>
<organism evidence="2">
    <name type="scientific">bioreactor metagenome</name>
    <dbReference type="NCBI Taxonomy" id="1076179"/>
    <lineage>
        <taxon>unclassified sequences</taxon>
        <taxon>metagenomes</taxon>
        <taxon>ecological metagenomes</taxon>
    </lineage>
</organism>
<reference evidence="2" key="1">
    <citation type="submission" date="2019-08" db="EMBL/GenBank/DDBJ databases">
        <authorList>
            <person name="Kucharzyk K."/>
            <person name="Murdoch R.W."/>
            <person name="Higgins S."/>
            <person name="Loffler F."/>
        </authorList>
    </citation>
    <scope>NUCLEOTIDE SEQUENCE</scope>
</reference>
<dbReference type="AlphaFoldDB" id="A0A645HN42"/>
<proteinExistence type="predicted"/>
<feature type="compositionally biased region" description="Polar residues" evidence="1">
    <location>
        <begin position="1"/>
        <end position="18"/>
    </location>
</feature>
<evidence type="ECO:0000313" key="2">
    <source>
        <dbReference type="EMBL" id="MPN40458.1"/>
    </source>
</evidence>
<sequence length="46" mass="5291">MFNTAEPASTDCEQQSAEMSPAPLKRTDEKISAVENFPRMRYNERI</sequence>
<accession>A0A645HN42</accession>
<gene>
    <name evidence="2" type="ORF">SDC9_187995</name>
</gene>
<name>A0A645HN42_9ZZZZ</name>
<comment type="caution">
    <text evidence="2">The sequence shown here is derived from an EMBL/GenBank/DDBJ whole genome shotgun (WGS) entry which is preliminary data.</text>
</comment>
<evidence type="ECO:0000256" key="1">
    <source>
        <dbReference type="SAM" id="MobiDB-lite"/>
    </source>
</evidence>